<dbReference type="InterPro" id="IPR036322">
    <property type="entry name" value="WD40_repeat_dom_sf"/>
</dbReference>
<dbReference type="PROSITE" id="PS50294">
    <property type="entry name" value="WD_REPEATS_REGION"/>
    <property type="match status" value="1"/>
</dbReference>
<keyword evidence="5" id="KW-1185">Reference proteome</keyword>
<evidence type="ECO:0000256" key="3">
    <source>
        <dbReference type="PROSITE-ProRule" id="PRU00221"/>
    </source>
</evidence>
<sequence>MFTENQFWRRGKPSLGLFSEQLLLLTLTLIPIPISLSPLPVMALLPLTPFPHASWLTSEPNCFTQGHDGPAYDVKFYGEGDDSLLLSCGDDGRIRGWNWKEIFGSDVPMQEGKLKPLFDLVNPQHKGPWGALSPIPENNAIAVNYQTGSIYASAGDSCAYCWDVEKCEVKMVFKGHSNYLHCIASCNSSNQIITGSEDGSARIWDCKSGKCIRVIDPDMDKELNTSFPSIRCIALDASESWLACGKGRSLSLWNLPARECVMRTTTHTSIQDVLFDDNQILTVGAEPLLTRFNMNGDVISQIPCAPQSVFSISLHPSGVTAVSGYGGLVDMISQFGSHSCTFRCKGV</sequence>
<dbReference type="InterPro" id="IPR001680">
    <property type="entry name" value="WD40_rpt"/>
</dbReference>
<comment type="similarity">
    <text evidence="1">Belongs to the WD repeat THOC6 family.</text>
</comment>
<dbReference type="Pfam" id="PF00400">
    <property type="entry name" value="WD40"/>
    <property type="match status" value="2"/>
</dbReference>
<dbReference type="PANTHER" id="PTHR44411:SF1">
    <property type="entry name" value="THO COMPLEX SUBUNIT 6 HOMOLOG"/>
    <property type="match status" value="1"/>
</dbReference>
<evidence type="ECO:0000313" key="4">
    <source>
        <dbReference type="EMBL" id="KAL3830000.1"/>
    </source>
</evidence>
<keyword evidence="2 3" id="KW-0853">WD repeat</keyword>
<protein>
    <submittedName>
        <fullName evidence="4">Uncharacterized protein</fullName>
    </submittedName>
</protein>
<dbReference type="EMBL" id="JBJXBP010000005">
    <property type="protein sequence ID" value="KAL3830000.1"/>
    <property type="molecule type" value="Genomic_DNA"/>
</dbReference>
<dbReference type="Proteomes" id="UP001634393">
    <property type="component" value="Unassembled WGS sequence"/>
</dbReference>
<evidence type="ECO:0000313" key="5">
    <source>
        <dbReference type="Proteomes" id="UP001634393"/>
    </source>
</evidence>
<dbReference type="SUPFAM" id="SSF50978">
    <property type="entry name" value="WD40 repeat-like"/>
    <property type="match status" value="1"/>
</dbReference>
<proteinExistence type="inferred from homology"/>
<reference evidence="4 5" key="1">
    <citation type="submission" date="2024-12" db="EMBL/GenBank/DDBJ databases">
        <title>The unique morphological basis and parallel evolutionary history of personate flowers in Penstemon.</title>
        <authorList>
            <person name="Depatie T.H."/>
            <person name="Wessinger C.A."/>
        </authorList>
    </citation>
    <scope>NUCLEOTIDE SEQUENCE [LARGE SCALE GENOMIC DNA]</scope>
    <source>
        <strain evidence="4">WTNN_2</strain>
        <tissue evidence="4">Leaf</tissue>
    </source>
</reference>
<dbReference type="InterPro" id="IPR042626">
    <property type="entry name" value="THOC6"/>
</dbReference>
<dbReference type="SMART" id="SM00320">
    <property type="entry name" value="WD40"/>
    <property type="match status" value="5"/>
</dbReference>
<feature type="repeat" description="WD" evidence="3">
    <location>
        <begin position="64"/>
        <end position="98"/>
    </location>
</feature>
<evidence type="ECO:0000256" key="2">
    <source>
        <dbReference type="ARBA" id="ARBA00022574"/>
    </source>
</evidence>
<evidence type="ECO:0000256" key="1">
    <source>
        <dbReference type="ARBA" id="ARBA00009728"/>
    </source>
</evidence>
<feature type="repeat" description="WD" evidence="3">
    <location>
        <begin position="173"/>
        <end position="214"/>
    </location>
</feature>
<dbReference type="PROSITE" id="PS50082">
    <property type="entry name" value="WD_REPEATS_2"/>
    <property type="match status" value="2"/>
</dbReference>
<dbReference type="InterPro" id="IPR015943">
    <property type="entry name" value="WD40/YVTN_repeat-like_dom_sf"/>
</dbReference>
<accession>A0ABD3SZF5</accession>
<dbReference type="PANTHER" id="PTHR44411">
    <property type="entry name" value="THO COMPLEX SUBUNIT 6 HOMOLOG"/>
    <property type="match status" value="1"/>
</dbReference>
<gene>
    <name evidence="4" type="ORF">ACJIZ3_018802</name>
</gene>
<comment type="caution">
    <text evidence="4">The sequence shown here is derived from an EMBL/GenBank/DDBJ whole genome shotgun (WGS) entry which is preliminary data.</text>
</comment>
<dbReference type="AlphaFoldDB" id="A0ABD3SZF5"/>
<organism evidence="4 5">
    <name type="scientific">Penstemon smallii</name>
    <dbReference type="NCBI Taxonomy" id="265156"/>
    <lineage>
        <taxon>Eukaryota</taxon>
        <taxon>Viridiplantae</taxon>
        <taxon>Streptophyta</taxon>
        <taxon>Embryophyta</taxon>
        <taxon>Tracheophyta</taxon>
        <taxon>Spermatophyta</taxon>
        <taxon>Magnoliopsida</taxon>
        <taxon>eudicotyledons</taxon>
        <taxon>Gunneridae</taxon>
        <taxon>Pentapetalae</taxon>
        <taxon>asterids</taxon>
        <taxon>lamiids</taxon>
        <taxon>Lamiales</taxon>
        <taxon>Plantaginaceae</taxon>
        <taxon>Cheloneae</taxon>
        <taxon>Penstemon</taxon>
    </lineage>
</organism>
<name>A0ABD3SZF5_9LAMI</name>
<dbReference type="Gene3D" id="2.130.10.10">
    <property type="entry name" value="YVTN repeat-like/Quinoprotein amine dehydrogenase"/>
    <property type="match status" value="1"/>
</dbReference>